<dbReference type="InterPro" id="IPR050097">
    <property type="entry name" value="Ferredoxin-NADP_redctase_2"/>
</dbReference>
<dbReference type="Gene3D" id="2.60.120.10">
    <property type="entry name" value="Jelly Rolls"/>
    <property type="match status" value="1"/>
</dbReference>
<evidence type="ECO:0000256" key="4">
    <source>
        <dbReference type="SAM" id="MobiDB-lite"/>
    </source>
</evidence>
<feature type="domain" description="Cyclic nucleotide-binding" evidence="5">
    <location>
        <begin position="14"/>
        <end position="130"/>
    </location>
</feature>
<dbReference type="InterPro" id="IPR036188">
    <property type="entry name" value="FAD/NAD-bd_sf"/>
</dbReference>
<feature type="compositionally biased region" description="Basic and acidic residues" evidence="4">
    <location>
        <begin position="564"/>
        <end position="573"/>
    </location>
</feature>
<dbReference type="GO" id="GO:0004791">
    <property type="term" value="F:thioredoxin-disulfide reductase (NADPH) activity"/>
    <property type="evidence" value="ECO:0007669"/>
    <property type="project" value="UniProtKB-EC"/>
</dbReference>
<dbReference type="PRINTS" id="PR00469">
    <property type="entry name" value="PNDRDTASEII"/>
</dbReference>
<dbReference type="Pfam" id="PF00027">
    <property type="entry name" value="cNMP_binding"/>
    <property type="match status" value="1"/>
</dbReference>
<reference evidence="6" key="2">
    <citation type="submission" date="2023-01" db="EMBL/GenBank/DDBJ databases">
        <authorList>
            <person name="Sun Q."/>
            <person name="Evtushenko L."/>
        </authorList>
    </citation>
    <scope>NUCLEOTIDE SEQUENCE</scope>
    <source>
        <strain evidence="6">VKM Ac-1321</strain>
    </source>
</reference>
<keyword evidence="2" id="KW-0560">Oxidoreductase</keyword>
<name>A0A9W6NPY8_9ACTN</name>
<dbReference type="InterPro" id="IPR000595">
    <property type="entry name" value="cNMP-bd_dom"/>
</dbReference>
<evidence type="ECO:0000256" key="1">
    <source>
        <dbReference type="ARBA" id="ARBA00022630"/>
    </source>
</evidence>
<dbReference type="Gene3D" id="3.40.30.10">
    <property type="entry name" value="Glutaredoxin"/>
    <property type="match status" value="1"/>
</dbReference>
<dbReference type="SUPFAM" id="SSF51905">
    <property type="entry name" value="FAD/NAD(P)-binding domain"/>
    <property type="match status" value="1"/>
</dbReference>
<comment type="caution">
    <text evidence="6">The sequence shown here is derived from an EMBL/GenBank/DDBJ whole genome shotgun (WGS) entry which is preliminary data.</text>
</comment>
<dbReference type="PANTHER" id="PTHR48105">
    <property type="entry name" value="THIOREDOXIN REDUCTASE 1-RELATED-RELATED"/>
    <property type="match status" value="1"/>
</dbReference>
<dbReference type="InterPro" id="IPR023753">
    <property type="entry name" value="FAD/NAD-binding_dom"/>
</dbReference>
<proteinExistence type="predicted"/>
<evidence type="ECO:0000256" key="3">
    <source>
        <dbReference type="ARBA" id="ARBA00048132"/>
    </source>
</evidence>
<gene>
    <name evidence="6" type="ORF">GCM10017581_073820</name>
</gene>
<dbReference type="PROSITE" id="PS50042">
    <property type="entry name" value="CNMP_BINDING_3"/>
    <property type="match status" value="1"/>
</dbReference>
<comment type="catalytic activity">
    <reaction evidence="3">
        <text>[thioredoxin]-dithiol + NADP(+) = [thioredoxin]-disulfide + NADPH + H(+)</text>
        <dbReference type="Rhea" id="RHEA:20345"/>
        <dbReference type="Rhea" id="RHEA-COMP:10698"/>
        <dbReference type="Rhea" id="RHEA-COMP:10700"/>
        <dbReference type="ChEBI" id="CHEBI:15378"/>
        <dbReference type="ChEBI" id="CHEBI:29950"/>
        <dbReference type="ChEBI" id="CHEBI:50058"/>
        <dbReference type="ChEBI" id="CHEBI:57783"/>
        <dbReference type="ChEBI" id="CHEBI:58349"/>
        <dbReference type="EC" id="1.8.1.9"/>
    </reaction>
</comment>
<evidence type="ECO:0000256" key="2">
    <source>
        <dbReference type="ARBA" id="ARBA00023002"/>
    </source>
</evidence>
<dbReference type="PRINTS" id="PR00368">
    <property type="entry name" value="FADPNR"/>
</dbReference>
<keyword evidence="1" id="KW-0285">Flavoprotein</keyword>
<sequence>MPTETPNPDWADPGLDEAHIEALAGQGARHRTQTGEVLIRQGEEHYDFVVVLSGKAVDVEESDGDERVIGVHGPGRFLGELSLITGQAAFCTSRVDEPGDVLRVPVDRLKAVIVQDSTLADLILKAYLTRRSLLIGRGAGLRIIGSRFSPDNRRLREFAARNRIPHHWLDLEQDQEAEALLRGLQVRPEDTPMVICPSGQVLRNPSNAQLARAVGLPAPRPGVTVCDLAVVGAGPAGLAAAVYGASEGLVTVTLDEFATGGQAARSSRIENYPGFPAGISGGELAERAVVQAEKFGAAFNVPARACGLEERDGNYVIALDNGGEVTTRTVLIATGAQYRKLDVPRFEEFEASSVYYAATLSEALFCRDDPVAVVGGGNSAGQAALFLSRYARVVHLLARRDLGETMSRYLIDRIETTPSVQVHLRTEVRELLGDDTLEGLVVQDVGAGQRRELPARALFVFIGAAPCTGWLAGRLVTDRDGFILTGPDSDEPGRQGRPLLQTSLPGVFAAGDVRSGSIKRVTSAVGEGAAAVQLAWKHLQSIGRAADDGTAALTHASPAAGAEPSDRSRPVGG</sequence>
<evidence type="ECO:0000313" key="7">
    <source>
        <dbReference type="Proteomes" id="UP001143480"/>
    </source>
</evidence>
<dbReference type="CDD" id="cd00038">
    <property type="entry name" value="CAP_ED"/>
    <property type="match status" value="1"/>
</dbReference>
<dbReference type="Gene3D" id="3.50.50.60">
    <property type="entry name" value="FAD/NAD(P)-binding domain"/>
    <property type="match status" value="2"/>
</dbReference>
<evidence type="ECO:0000259" key="5">
    <source>
        <dbReference type="PROSITE" id="PS50042"/>
    </source>
</evidence>
<dbReference type="RefSeq" id="WP_261966047.1">
    <property type="nucleotide sequence ID" value="NZ_BAAAXA010000001.1"/>
</dbReference>
<organism evidence="6 7">
    <name type="scientific">Dactylosporangium matsuzakiense</name>
    <dbReference type="NCBI Taxonomy" id="53360"/>
    <lineage>
        <taxon>Bacteria</taxon>
        <taxon>Bacillati</taxon>
        <taxon>Actinomycetota</taxon>
        <taxon>Actinomycetes</taxon>
        <taxon>Micromonosporales</taxon>
        <taxon>Micromonosporaceae</taxon>
        <taxon>Dactylosporangium</taxon>
    </lineage>
</organism>
<keyword evidence="7" id="KW-1185">Reference proteome</keyword>
<protein>
    <submittedName>
        <fullName evidence="6">Thioredoxin reductase</fullName>
    </submittedName>
</protein>
<dbReference type="AlphaFoldDB" id="A0A9W6NPY8"/>
<dbReference type="SUPFAM" id="SSF51206">
    <property type="entry name" value="cAMP-binding domain-like"/>
    <property type="match status" value="1"/>
</dbReference>
<dbReference type="Pfam" id="PF07992">
    <property type="entry name" value="Pyr_redox_2"/>
    <property type="match status" value="1"/>
</dbReference>
<accession>A0A9W6NPY8</accession>
<dbReference type="InterPro" id="IPR014710">
    <property type="entry name" value="RmlC-like_jellyroll"/>
</dbReference>
<dbReference type="EMBL" id="BSFP01000060">
    <property type="protein sequence ID" value="GLL05635.1"/>
    <property type="molecule type" value="Genomic_DNA"/>
</dbReference>
<dbReference type="SMART" id="SM00100">
    <property type="entry name" value="cNMP"/>
    <property type="match status" value="1"/>
</dbReference>
<dbReference type="InterPro" id="IPR018490">
    <property type="entry name" value="cNMP-bd_dom_sf"/>
</dbReference>
<feature type="region of interest" description="Disordered" evidence="4">
    <location>
        <begin position="550"/>
        <end position="573"/>
    </location>
</feature>
<dbReference type="Proteomes" id="UP001143480">
    <property type="component" value="Unassembled WGS sequence"/>
</dbReference>
<evidence type="ECO:0000313" key="6">
    <source>
        <dbReference type="EMBL" id="GLL05635.1"/>
    </source>
</evidence>
<reference evidence="6" key="1">
    <citation type="journal article" date="2014" name="Int. J. Syst. Evol. Microbiol.">
        <title>Complete genome sequence of Corynebacterium casei LMG S-19264T (=DSM 44701T), isolated from a smear-ripened cheese.</title>
        <authorList>
            <consortium name="US DOE Joint Genome Institute (JGI-PGF)"/>
            <person name="Walter F."/>
            <person name="Albersmeier A."/>
            <person name="Kalinowski J."/>
            <person name="Ruckert C."/>
        </authorList>
    </citation>
    <scope>NUCLEOTIDE SEQUENCE</scope>
    <source>
        <strain evidence="6">VKM Ac-1321</strain>
    </source>
</reference>